<reference evidence="2 3" key="1">
    <citation type="submission" date="2019-06" db="EMBL/GenBank/DDBJ databases">
        <authorList>
            <person name="Broberg M."/>
        </authorList>
    </citation>
    <scope>NUCLEOTIDE SEQUENCE [LARGE SCALE GENOMIC DNA]</scope>
</reference>
<evidence type="ECO:0000313" key="3">
    <source>
        <dbReference type="Proteomes" id="UP000766486"/>
    </source>
</evidence>
<dbReference type="Pfam" id="PF24809">
    <property type="entry name" value="DUF7708"/>
    <property type="match status" value="1"/>
</dbReference>
<sequence length="298" mass="34080">MTEKIAGFEDHYQKTRASVVEWFGGHRTADRADSIAQEAFERARTHVISQLPQLACADILRQPYVSMEEFSSALLDVQQRKESKPTSEALLWLEKLSSRVSHYSAVLDVLVQHHPEYVSLVWGAFKFLFLIQSALAKQQHQSFCGEMVKNLAEACSRIADDLPRADLTLILYPTAAMREAVAHLYGTIMSLIVRAVSWYGQGRLKHITRSFVRLWALEFEPDMREMRRHAQAVDDLAQSASRAELREAHYQIYQTRTDLNLARGEIQKLSKFVEEGFRRMTEFALGEPLLIDASRSHA</sequence>
<feature type="domain" description="DUF7708" evidence="1">
    <location>
        <begin position="92"/>
        <end position="245"/>
    </location>
</feature>
<proteinExistence type="predicted"/>
<evidence type="ECO:0000313" key="2">
    <source>
        <dbReference type="EMBL" id="VUC30850.1"/>
    </source>
</evidence>
<keyword evidence="3" id="KW-1185">Reference proteome</keyword>
<dbReference type="InterPro" id="IPR056125">
    <property type="entry name" value="DUF7708"/>
</dbReference>
<dbReference type="Proteomes" id="UP000766486">
    <property type="component" value="Unassembled WGS sequence"/>
</dbReference>
<accession>A0ABY6UJ90</accession>
<comment type="caution">
    <text evidence="2">The sequence shown here is derived from an EMBL/GenBank/DDBJ whole genome shotgun (WGS) entry which is preliminary data.</text>
</comment>
<protein>
    <recommendedName>
        <fullName evidence="1">DUF7708 domain-containing protein</fullName>
    </recommendedName>
</protein>
<organism evidence="2 3">
    <name type="scientific">Bionectria ochroleuca</name>
    <name type="common">Gliocladium roseum</name>
    <dbReference type="NCBI Taxonomy" id="29856"/>
    <lineage>
        <taxon>Eukaryota</taxon>
        <taxon>Fungi</taxon>
        <taxon>Dikarya</taxon>
        <taxon>Ascomycota</taxon>
        <taxon>Pezizomycotina</taxon>
        <taxon>Sordariomycetes</taxon>
        <taxon>Hypocreomycetidae</taxon>
        <taxon>Hypocreales</taxon>
        <taxon>Bionectriaceae</taxon>
        <taxon>Clonostachys</taxon>
    </lineage>
</organism>
<evidence type="ECO:0000259" key="1">
    <source>
        <dbReference type="Pfam" id="PF24809"/>
    </source>
</evidence>
<name>A0ABY6UJ90_BIOOC</name>
<gene>
    <name evidence="2" type="ORF">CLO192961_LOCUS295683</name>
</gene>
<dbReference type="EMBL" id="CABFNS010000825">
    <property type="protein sequence ID" value="VUC30850.1"/>
    <property type="molecule type" value="Genomic_DNA"/>
</dbReference>